<dbReference type="AlphaFoldDB" id="A0A2Z6RW07"/>
<dbReference type="PANTHER" id="PTHR21329">
    <property type="entry name" value="PHOSPHATIDYLINOSITOL N-ACETYLGLUCOSAMINYLTRANSFERASE SUBUNIT Q-RELATED"/>
    <property type="match status" value="1"/>
</dbReference>
<dbReference type="Proteomes" id="UP000247702">
    <property type="component" value="Unassembled WGS sequence"/>
</dbReference>
<reference evidence="2 3" key="1">
    <citation type="submission" date="2017-11" db="EMBL/GenBank/DDBJ databases">
        <title>The genome of Rhizophagus clarus HR1 reveals common genetic basis of auxotrophy among arbuscular mycorrhizal fungi.</title>
        <authorList>
            <person name="Kobayashi Y."/>
        </authorList>
    </citation>
    <scope>NUCLEOTIDE SEQUENCE [LARGE SCALE GENOMIC DNA]</scope>
    <source>
        <strain evidence="2 3">HR1</strain>
    </source>
</reference>
<proteinExistence type="predicted"/>
<feature type="transmembrane region" description="Helical" evidence="1">
    <location>
        <begin position="43"/>
        <end position="62"/>
    </location>
</feature>
<keyword evidence="1" id="KW-0472">Membrane</keyword>
<dbReference type="EMBL" id="BEXD01004126">
    <property type="protein sequence ID" value="GBC07166.1"/>
    <property type="molecule type" value="Genomic_DNA"/>
</dbReference>
<evidence type="ECO:0000313" key="2">
    <source>
        <dbReference type="EMBL" id="GBC07166.1"/>
    </source>
</evidence>
<dbReference type="PANTHER" id="PTHR21329:SF3">
    <property type="entry name" value="PHOSPHATIDYLINOSITOL N-ACETYLGLUCOSAMINYLTRANSFERASE SUBUNIT Q"/>
    <property type="match status" value="1"/>
</dbReference>
<dbReference type="InterPro" id="IPR007720">
    <property type="entry name" value="PigQ/GPI1"/>
</dbReference>
<protein>
    <submittedName>
        <fullName evidence="2">Uncharacterized protein</fullName>
    </submittedName>
</protein>
<dbReference type="GO" id="GO:0005783">
    <property type="term" value="C:endoplasmic reticulum"/>
    <property type="evidence" value="ECO:0007669"/>
    <property type="project" value="TreeGrafter"/>
</dbReference>
<feature type="transmembrane region" description="Helical" evidence="1">
    <location>
        <begin position="358"/>
        <end position="381"/>
    </location>
</feature>
<evidence type="ECO:0000313" key="3">
    <source>
        <dbReference type="Proteomes" id="UP000247702"/>
    </source>
</evidence>
<organism evidence="2 3">
    <name type="scientific">Rhizophagus clarus</name>
    <dbReference type="NCBI Taxonomy" id="94130"/>
    <lineage>
        <taxon>Eukaryota</taxon>
        <taxon>Fungi</taxon>
        <taxon>Fungi incertae sedis</taxon>
        <taxon>Mucoromycota</taxon>
        <taxon>Glomeromycotina</taxon>
        <taxon>Glomeromycetes</taxon>
        <taxon>Glomerales</taxon>
        <taxon>Glomeraceae</taxon>
        <taxon>Rhizophagus</taxon>
    </lineage>
</organism>
<accession>A0A2Z6RW07</accession>
<evidence type="ECO:0000256" key="1">
    <source>
        <dbReference type="SAM" id="Phobius"/>
    </source>
</evidence>
<dbReference type="STRING" id="94130.A0A2Z6RW07"/>
<name>A0A2Z6RW07_9GLOM</name>
<dbReference type="GO" id="GO:0006506">
    <property type="term" value="P:GPI anchor biosynthetic process"/>
    <property type="evidence" value="ECO:0007669"/>
    <property type="project" value="InterPro"/>
</dbReference>
<keyword evidence="1" id="KW-0812">Transmembrane</keyword>
<keyword evidence="3" id="KW-1185">Reference proteome</keyword>
<sequence length="408" mass="46249">MHAYLLGTIASFGVGYIACHNNLVNKLYETIDDIPSTTHKRHLLYVLFGLSLLFLLIFIPLYRIADYESKRNNGYPYRTSAHLYVNYHNHAIMNTPGAVSKIFWPAHVCTPRTKAGFLVGWNIRSFTTCIAAVISDVKLNDLEATLSALSTDTSSSFVYMGKVCGAPPIVLGVLTTLFDTNGEGGNILNAEGVADKRKTANLWMTIQLQNNNMPFLRSIYCCGYRYSDVSSEIIFYKQPNPTRLQYISLEPLILDIQQNSGHKVDQDSFTMKNVKKIINTRLRSGKQRTQINDMRLILNQINSSFETETAIINRCRFFTNRRNCDSVNVSETMLQSAIFIKKGVLYPIKYLLPFIRPILVQPIIVFLMLVRIFAEMVLWILNLRFPSSMFNGMALKDLSATCKANTTN</sequence>
<keyword evidence="1" id="KW-1133">Transmembrane helix</keyword>
<gene>
    <name evidence="2" type="ORF">RclHR1_00730015</name>
</gene>
<comment type="caution">
    <text evidence="2">The sequence shown here is derived from an EMBL/GenBank/DDBJ whole genome shotgun (WGS) entry which is preliminary data.</text>
</comment>
<dbReference type="GO" id="GO:0016020">
    <property type="term" value="C:membrane"/>
    <property type="evidence" value="ECO:0007669"/>
    <property type="project" value="InterPro"/>
</dbReference>